<sequence>MPDIVPWSLPAGSPCMSRPCGSGRAFTYLFMPTGMTARPGTGKPAIPFHAAASSPSAVADPGGRQDIHPALYTHQPETLMRRARWQRTGDPDMIPATMHAGAG</sequence>
<accession>A0A0D6QAT3</accession>
<dbReference type="Proteomes" id="UP000032683">
    <property type="component" value="Unassembled WGS sequence"/>
</dbReference>
<comment type="caution">
    <text evidence="1">The sequence shown here is derived from an EMBL/GenBank/DDBJ whole genome shotgun (WGS) entry which is preliminary data.</text>
</comment>
<organism evidence="1 2">
    <name type="scientific">Komagataeibacter xylinus NBRC 13693</name>
    <dbReference type="NCBI Taxonomy" id="1234668"/>
    <lineage>
        <taxon>Bacteria</taxon>
        <taxon>Pseudomonadati</taxon>
        <taxon>Pseudomonadota</taxon>
        <taxon>Alphaproteobacteria</taxon>
        <taxon>Acetobacterales</taxon>
        <taxon>Acetobacteraceae</taxon>
        <taxon>Komagataeibacter</taxon>
    </lineage>
</organism>
<gene>
    <name evidence="1" type="ORF">Gxy13693_048_014</name>
</gene>
<protein>
    <submittedName>
        <fullName evidence="1">Uncharacterized protein</fullName>
    </submittedName>
</protein>
<evidence type="ECO:0000313" key="2">
    <source>
        <dbReference type="Proteomes" id="UP000032683"/>
    </source>
</evidence>
<dbReference type="EMBL" id="BANJ01000048">
    <property type="protein sequence ID" value="GAO00444.1"/>
    <property type="molecule type" value="Genomic_DNA"/>
</dbReference>
<dbReference type="RefSeq" id="WP_048856769.1">
    <property type="nucleotide sequence ID" value="NZ_BANJ01000048.1"/>
</dbReference>
<proteinExistence type="predicted"/>
<dbReference type="AlphaFoldDB" id="A0A0D6QAT3"/>
<evidence type="ECO:0000313" key="1">
    <source>
        <dbReference type="EMBL" id="GAO00444.1"/>
    </source>
</evidence>
<reference evidence="1 2" key="1">
    <citation type="submission" date="2012-11" db="EMBL/GenBank/DDBJ databases">
        <title>Whole genome sequence of Gluconacetobacter xylinus NBRC 13693.</title>
        <authorList>
            <person name="Azuma Y."/>
            <person name="Higashiura N."/>
            <person name="Hirakawa H."/>
            <person name="Matsushita K."/>
        </authorList>
    </citation>
    <scope>NUCLEOTIDE SEQUENCE [LARGE SCALE GENOMIC DNA]</scope>
    <source>
        <strain evidence="1 2">NBRC 13693</strain>
    </source>
</reference>
<name>A0A0D6QAT3_KOMXY</name>